<dbReference type="PROSITE" id="PS50111">
    <property type="entry name" value="CHEMOTAXIS_TRANSDUC_2"/>
    <property type="match status" value="1"/>
</dbReference>
<dbReference type="GO" id="GO:0006935">
    <property type="term" value="P:chemotaxis"/>
    <property type="evidence" value="ECO:0007669"/>
    <property type="project" value="UniProtKB-KW"/>
</dbReference>
<dbReference type="EMBL" id="JRMP02000006">
    <property type="protein sequence ID" value="TLD94593.1"/>
    <property type="molecule type" value="Genomic_DNA"/>
</dbReference>
<comment type="caution">
    <text evidence="12">The sequence shown here is derived from an EMBL/GenBank/DDBJ whole genome shotgun (WGS) entry which is preliminary data.</text>
</comment>
<evidence type="ECO:0000313" key="14">
    <source>
        <dbReference type="Proteomes" id="UP000477070"/>
    </source>
</evidence>
<keyword evidence="7 8" id="KW-0807">Transducer</keyword>
<keyword evidence="3" id="KW-0145">Chemotaxis</keyword>
<evidence type="ECO:0000256" key="1">
    <source>
        <dbReference type="ARBA" id="ARBA00004651"/>
    </source>
</evidence>
<reference evidence="12 13" key="2">
    <citation type="journal article" date="2016" name="Infect. Immun.">
        <title>Helicobacter saguini, a Novel Helicobacter Isolated from Cotton-Top Tamarins with Ulcerative Colitis, Has Proinflammatory Properties and Induces Typhlocolitis and Dysplasia in Gnotobiotic IL-10-/- Mice.</title>
        <authorList>
            <person name="Shen Z."/>
            <person name="Mannion A."/>
            <person name="Whary M.T."/>
            <person name="Muthupalani S."/>
            <person name="Sheh A."/>
            <person name="Feng Y."/>
            <person name="Gong G."/>
            <person name="Vandamme P."/>
            <person name="Holcombe H.R."/>
            <person name="Paster B.J."/>
            <person name="Fox J.G."/>
        </authorList>
    </citation>
    <scope>NUCLEOTIDE SEQUENCE [LARGE SCALE GENOMIC DNA]</scope>
    <source>
        <strain evidence="12 13">MIT 97-6194</strain>
    </source>
</reference>
<keyword evidence="2" id="KW-1003">Cell membrane</keyword>
<dbReference type="SUPFAM" id="SSF103190">
    <property type="entry name" value="Sensory domain-like"/>
    <property type="match status" value="1"/>
</dbReference>
<dbReference type="Proteomes" id="UP000477070">
    <property type="component" value="Unassembled WGS sequence"/>
</dbReference>
<dbReference type="SUPFAM" id="SSF58104">
    <property type="entry name" value="Methyl-accepting chemotaxis protein (MCP) signaling domain"/>
    <property type="match status" value="1"/>
</dbReference>
<organism evidence="12 13">
    <name type="scientific">Helicobacter saguini</name>
    <dbReference type="NCBI Taxonomy" id="1548018"/>
    <lineage>
        <taxon>Bacteria</taxon>
        <taxon>Pseudomonadati</taxon>
        <taxon>Campylobacterota</taxon>
        <taxon>Epsilonproteobacteria</taxon>
        <taxon>Campylobacterales</taxon>
        <taxon>Helicobacteraceae</taxon>
        <taxon>Helicobacter</taxon>
    </lineage>
</organism>
<feature type="transmembrane region" description="Helical" evidence="9">
    <location>
        <begin position="7"/>
        <end position="26"/>
    </location>
</feature>
<accession>A0A347W5D8</accession>
<evidence type="ECO:0000313" key="11">
    <source>
        <dbReference type="EMBL" id="MWV70691.1"/>
    </source>
</evidence>
<proteinExistence type="predicted"/>
<dbReference type="RefSeq" id="WP_118949334.1">
    <property type="nucleotide sequence ID" value="NZ_JRMP02000006.1"/>
</dbReference>
<evidence type="ECO:0000256" key="2">
    <source>
        <dbReference type="ARBA" id="ARBA00022475"/>
    </source>
</evidence>
<dbReference type="SMART" id="SM00283">
    <property type="entry name" value="MA"/>
    <property type="match status" value="1"/>
</dbReference>
<evidence type="ECO:0000313" key="13">
    <source>
        <dbReference type="Proteomes" id="UP000029714"/>
    </source>
</evidence>
<evidence type="ECO:0000259" key="10">
    <source>
        <dbReference type="PROSITE" id="PS50111"/>
    </source>
</evidence>
<dbReference type="GO" id="GO:0005886">
    <property type="term" value="C:plasma membrane"/>
    <property type="evidence" value="ECO:0007669"/>
    <property type="project" value="UniProtKB-SubCell"/>
</dbReference>
<feature type="transmembrane region" description="Helical" evidence="9">
    <location>
        <begin position="292"/>
        <end position="313"/>
    </location>
</feature>
<dbReference type="InterPro" id="IPR029151">
    <property type="entry name" value="Sensor-like_sf"/>
</dbReference>
<protein>
    <recommendedName>
        <fullName evidence="10">Methyl-accepting transducer domain-containing protein</fullName>
    </recommendedName>
</protein>
<gene>
    <name evidence="11" type="ORF">DCO61_12030</name>
    <name evidence="12" type="ORF">LS64_005395</name>
</gene>
<name>A0A347W5D8_9HELI</name>
<sequence length="657" mass="73833">MSKKISLNIIIVLLICFSAYQTISYIKQREYLVDSSLSINEKRLKIITAFVNKIIEEQYEFVNGMANDFTKNPNSFDRERNNITYYLHAAGVTSGVLHVYISYTSDGYTLTSSKKDEYQTHQLLTNNGGFYDARTKEWFKEALNARKTGNTAPYKDSTTGELTITFYSPVFDENKNVAAIVAVDYDLGKLKQEISDMQTDKRDVIIFKDNNLYMHPIAEYVMNNTNPDAKYSLDVIKKSADSHEHFEFFRKGSPDMKHGICEKASLDWNICVVSSENEYKPIITRLIIENTLWFIAIIGIVGLSIILVIKWTLKNLKVMESNLSAFFDFLNYKSTSISLKNIKSKDEIGEISNKINKEIAFIKDIRHKEESLMSGLNNMIIEAKDGKFGAQIAVDSTNPNLKSIIDSLNEMSRVLSQSICEDISRIRGILKKAINHDYSDRIQNPIGIEKDINQTINELSLILKKSFNISQNLESYSTTLDSNVAKLRDISQHQASSLQQSATAIDQITQSIQHINDKSNLVKGQGDDILHVIDVIGEIAEQTNLLALNAAIEAARAGENGRGFAVVADEVRKLAEKTQKSLSEIETNAKCLTQGINDMAHAINEQTTAIAHINESIADISNTTQENVNMADTTQTIATDINTLSTDLNNDLENKRF</sequence>
<dbReference type="Proteomes" id="UP000029714">
    <property type="component" value="Unassembled WGS sequence"/>
</dbReference>
<dbReference type="STRING" id="1548018.LS64_09390"/>
<dbReference type="Gene3D" id="1.10.287.950">
    <property type="entry name" value="Methyl-accepting chemotaxis protein"/>
    <property type="match status" value="1"/>
</dbReference>
<keyword evidence="4 9" id="KW-0812">Transmembrane</keyword>
<comment type="subcellular location">
    <subcellularLocation>
        <location evidence="1">Cell membrane</location>
        <topology evidence="1">Multi-pass membrane protein</topology>
    </subcellularLocation>
</comment>
<keyword evidence="6 9" id="KW-0472">Membrane</keyword>
<evidence type="ECO:0000256" key="7">
    <source>
        <dbReference type="ARBA" id="ARBA00023224"/>
    </source>
</evidence>
<dbReference type="Pfam" id="PF00015">
    <property type="entry name" value="MCPsignal"/>
    <property type="match status" value="1"/>
</dbReference>
<dbReference type="GO" id="GO:0007165">
    <property type="term" value="P:signal transduction"/>
    <property type="evidence" value="ECO:0007669"/>
    <property type="project" value="UniProtKB-KW"/>
</dbReference>
<evidence type="ECO:0000256" key="4">
    <source>
        <dbReference type="ARBA" id="ARBA00022692"/>
    </source>
</evidence>
<keyword evidence="13" id="KW-1185">Reference proteome</keyword>
<dbReference type="Gene3D" id="1.20.120.1530">
    <property type="match status" value="1"/>
</dbReference>
<evidence type="ECO:0000256" key="8">
    <source>
        <dbReference type="PROSITE-ProRule" id="PRU00284"/>
    </source>
</evidence>
<dbReference type="InterPro" id="IPR033479">
    <property type="entry name" value="dCache_1"/>
</dbReference>
<feature type="domain" description="Methyl-accepting transducer" evidence="10">
    <location>
        <begin position="468"/>
        <end position="657"/>
    </location>
</feature>
<reference evidence="12" key="3">
    <citation type="submission" date="2018-04" db="EMBL/GenBank/DDBJ databases">
        <authorList>
            <person name="Sheh A."/>
            <person name="Shen Z."/>
            <person name="Mannion A.J."/>
            <person name="Fox J.G."/>
        </authorList>
    </citation>
    <scope>NUCLEOTIDE SEQUENCE</scope>
    <source>
        <strain evidence="12">MIT 97-6194</strain>
    </source>
</reference>
<dbReference type="OrthoDB" id="5348717at2"/>
<dbReference type="PANTHER" id="PTHR32089">
    <property type="entry name" value="METHYL-ACCEPTING CHEMOTAXIS PROTEIN MCPB"/>
    <property type="match status" value="1"/>
</dbReference>
<reference evidence="12 13" key="1">
    <citation type="journal article" date="2014" name="Genome Announc.">
        <title>Draft genome sequences of eight enterohepatic helicobacter species isolated from both laboratory and wild rodents.</title>
        <authorList>
            <person name="Sheh A."/>
            <person name="Shen Z."/>
            <person name="Fox J.G."/>
        </authorList>
    </citation>
    <scope>NUCLEOTIDE SEQUENCE [LARGE SCALE GENOMIC DNA]</scope>
    <source>
        <strain evidence="12 13">MIT 97-6194</strain>
    </source>
</reference>
<dbReference type="PANTHER" id="PTHR32089:SF112">
    <property type="entry name" value="LYSOZYME-LIKE PROTEIN-RELATED"/>
    <property type="match status" value="1"/>
</dbReference>
<evidence type="ECO:0000256" key="9">
    <source>
        <dbReference type="SAM" id="Phobius"/>
    </source>
</evidence>
<dbReference type="EMBL" id="QBIU01000002">
    <property type="protein sequence ID" value="MWV70691.1"/>
    <property type="molecule type" value="Genomic_DNA"/>
</dbReference>
<dbReference type="AlphaFoldDB" id="A0A347W5D8"/>
<keyword evidence="5 9" id="KW-1133">Transmembrane helix</keyword>
<evidence type="ECO:0000256" key="6">
    <source>
        <dbReference type="ARBA" id="ARBA00023136"/>
    </source>
</evidence>
<dbReference type="Pfam" id="PF02743">
    <property type="entry name" value="dCache_1"/>
    <property type="match status" value="1"/>
</dbReference>
<evidence type="ECO:0000313" key="12">
    <source>
        <dbReference type="EMBL" id="TLD94593.1"/>
    </source>
</evidence>
<evidence type="ECO:0000256" key="3">
    <source>
        <dbReference type="ARBA" id="ARBA00022500"/>
    </source>
</evidence>
<evidence type="ECO:0000256" key="5">
    <source>
        <dbReference type="ARBA" id="ARBA00022989"/>
    </source>
</evidence>
<reference evidence="11 14" key="4">
    <citation type="submission" date="2019-12" db="EMBL/GenBank/DDBJ databases">
        <title>Multi-Generational Helicobacter saguini Isolates.</title>
        <authorList>
            <person name="Mannion A."/>
            <person name="Shen Z."/>
            <person name="Fox J.G."/>
        </authorList>
    </citation>
    <scope>NUCLEOTIDE SEQUENCE [LARGE SCALE GENOMIC DNA]</scope>
    <source>
        <strain evidence="11">16-048</strain>
        <strain evidence="14">16-048 (F4)</strain>
    </source>
</reference>
<dbReference type="CDD" id="cd12913">
    <property type="entry name" value="PDC1_MCP_like"/>
    <property type="match status" value="1"/>
</dbReference>
<dbReference type="InterPro" id="IPR004089">
    <property type="entry name" value="MCPsignal_dom"/>
</dbReference>
<dbReference type="Gene3D" id="3.30.450.20">
    <property type="entry name" value="PAS domain"/>
    <property type="match status" value="2"/>
</dbReference>